<dbReference type="GO" id="GO:0004497">
    <property type="term" value="F:monooxygenase activity"/>
    <property type="evidence" value="ECO:0007669"/>
    <property type="project" value="UniProtKB-KW"/>
</dbReference>
<gene>
    <name evidence="2" type="ORF">NBG84_02760</name>
</gene>
<reference evidence="2" key="1">
    <citation type="submission" date="2022-06" db="EMBL/GenBank/DDBJ databases">
        <title>Genome public.</title>
        <authorList>
            <person name="Sun Q."/>
        </authorList>
    </citation>
    <scope>NUCLEOTIDE SEQUENCE</scope>
    <source>
        <strain evidence="2">CWNU-1</strain>
    </source>
</reference>
<keyword evidence="2" id="KW-0503">Monooxygenase</keyword>
<dbReference type="Gene3D" id="3.30.70.100">
    <property type="match status" value="1"/>
</dbReference>
<dbReference type="Pfam" id="PF03992">
    <property type="entry name" value="ABM"/>
    <property type="match status" value="1"/>
</dbReference>
<dbReference type="Proteomes" id="UP001431429">
    <property type="component" value="Unassembled WGS sequence"/>
</dbReference>
<proteinExistence type="predicted"/>
<dbReference type="InterPro" id="IPR007138">
    <property type="entry name" value="ABM_dom"/>
</dbReference>
<evidence type="ECO:0000259" key="1">
    <source>
        <dbReference type="PROSITE" id="PS51725"/>
    </source>
</evidence>
<dbReference type="EMBL" id="JAMQAW010000002">
    <property type="protein sequence ID" value="MCM2387243.1"/>
    <property type="molecule type" value="Genomic_DNA"/>
</dbReference>
<dbReference type="InterPro" id="IPR011008">
    <property type="entry name" value="Dimeric_a/b-barrel"/>
</dbReference>
<protein>
    <submittedName>
        <fullName evidence="2">Antibiotic biosynthesis monooxygenase</fullName>
    </submittedName>
</protein>
<dbReference type="PROSITE" id="PS51725">
    <property type="entry name" value="ABM"/>
    <property type="match status" value="1"/>
</dbReference>
<evidence type="ECO:0000313" key="3">
    <source>
        <dbReference type="Proteomes" id="UP001431429"/>
    </source>
</evidence>
<feature type="domain" description="ABM" evidence="1">
    <location>
        <begin position="1"/>
        <end position="92"/>
    </location>
</feature>
<sequence>MTGAAVEVVLYHLDDDPASVTAAYHEASRRMAGTPGLLGNQLLVAVGDPRSFVVVSRWADWAAFTAWEGGAGHQDQTAPLRPFRDTTRERPFEIYRELARYGTARATAPASGG</sequence>
<accession>A0ABT0UFR5</accession>
<evidence type="ECO:0000313" key="2">
    <source>
        <dbReference type="EMBL" id="MCM2387243.1"/>
    </source>
</evidence>
<keyword evidence="2" id="KW-0560">Oxidoreductase</keyword>
<organism evidence="2 3">
    <name type="scientific">Streptomyces albipurpureus</name>
    <dbReference type="NCBI Taxonomy" id="2897419"/>
    <lineage>
        <taxon>Bacteria</taxon>
        <taxon>Bacillati</taxon>
        <taxon>Actinomycetota</taxon>
        <taxon>Actinomycetes</taxon>
        <taxon>Kitasatosporales</taxon>
        <taxon>Streptomycetaceae</taxon>
        <taxon>Streptomyces</taxon>
    </lineage>
</organism>
<comment type="caution">
    <text evidence="2">The sequence shown here is derived from an EMBL/GenBank/DDBJ whole genome shotgun (WGS) entry which is preliminary data.</text>
</comment>
<keyword evidence="3" id="KW-1185">Reference proteome</keyword>
<name>A0ABT0UFR5_9ACTN</name>
<dbReference type="RefSeq" id="WP_250917593.1">
    <property type="nucleotide sequence ID" value="NZ_JAMQAW010000002.1"/>
</dbReference>
<dbReference type="SUPFAM" id="SSF54909">
    <property type="entry name" value="Dimeric alpha+beta barrel"/>
    <property type="match status" value="1"/>
</dbReference>